<proteinExistence type="predicted"/>
<evidence type="ECO:0000313" key="3">
    <source>
        <dbReference type="EMBL" id="THD70034.1"/>
    </source>
</evidence>
<protein>
    <submittedName>
        <fullName evidence="3">SusF/SusE family outer membrane protein</fullName>
    </submittedName>
</protein>
<dbReference type="OrthoDB" id="9793489at2"/>
<evidence type="ECO:0000313" key="4">
    <source>
        <dbReference type="Proteomes" id="UP000305939"/>
    </source>
</evidence>
<gene>
    <name evidence="3" type="ORF">E7Z59_05410</name>
</gene>
<name>A0A4S3M4B2_9FLAO</name>
<dbReference type="EMBL" id="SSMC01000001">
    <property type="protein sequence ID" value="THD70034.1"/>
    <property type="molecule type" value="Genomic_DNA"/>
</dbReference>
<dbReference type="Pfam" id="PF14292">
    <property type="entry name" value="SusE"/>
    <property type="match status" value="1"/>
</dbReference>
<dbReference type="CDD" id="cd12956">
    <property type="entry name" value="CBM_SusE-F_like"/>
    <property type="match status" value="2"/>
</dbReference>
<dbReference type="Gene3D" id="2.60.40.3620">
    <property type="match status" value="3"/>
</dbReference>
<reference evidence="3 4" key="1">
    <citation type="submission" date="2019-04" db="EMBL/GenBank/DDBJ databases">
        <title>Draft genome sequence of Robertkochia marina CC-AMO-30D.</title>
        <authorList>
            <person name="Hameed A."/>
            <person name="Lin S.-Y."/>
            <person name="Shahina M."/>
            <person name="Lai W.-A."/>
            <person name="Young C.-C."/>
        </authorList>
    </citation>
    <scope>NUCLEOTIDE SEQUENCE [LARGE SCALE GENOMIC DNA]</scope>
    <source>
        <strain evidence="3 4">CC-AMO-30D</strain>
    </source>
</reference>
<dbReference type="InterPro" id="IPR025970">
    <property type="entry name" value="SusE"/>
</dbReference>
<dbReference type="AlphaFoldDB" id="A0A4S3M4B2"/>
<feature type="domain" description="SusE outer membrane protein" evidence="1">
    <location>
        <begin position="23"/>
        <end position="132"/>
    </location>
</feature>
<dbReference type="Proteomes" id="UP000305939">
    <property type="component" value="Unassembled WGS sequence"/>
</dbReference>
<sequence>MAAAMGVGFTSCDNEDYLVITATEPGEALVFTNTIENEYLISSKTSSNVAERFVWSPADFDVPTPVNYTLEGSVNADFSTIDYTSGTIDATNQAVMVRDLLGMAEAMGLDSDPSTNGEDGQPNNTGEVYFRVQAFVGDAGAANSVNQTSDISAMTISMIEDAGAGSGITIASWGLVGSAVNNWGAYPDIPMYDDGSGVLVAYAYLNSGAMKFRENNDWGNNLGDDGADGTVEANGADIVVDAAGRYKVTLDTNNNTWSLEAYSWGIVGSAYNDWGNLGPDAPFYYDYTTNTFKAGVKLLDGAMKVRFNNDWGLNYGDSGADGTIEEGGDDIVVTAGFYLVTLDIENGTIAIEETSTYGVVGSGYNDWGNAGPDATLTEIQPGIFYADNITLVDGAIKFRVNEDWGLNYGDNEPDGVLEQDGTDITVTAGTNRIMLDFSDSGNPTYNLYPFE</sequence>
<dbReference type="InterPro" id="IPR032187">
    <property type="entry name" value="SusF/SusE-like_C"/>
</dbReference>
<keyword evidence="4" id="KW-1185">Reference proteome</keyword>
<organism evidence="3 4">
    <name type="scientific">Robertkochia marina</name>
    <dbReference type="NCBI Taxonomy" id="1227945"/>
    <lineage>
        <taxon>Bacteria</taxon>
        <taxon>Pseudomonadati</taxon>
        <taxon>Bacteroidota</taxon>
        <taxon>Flavobacteriia</taxon>
        <taxon>Flavobacteriales</taxon>
        <taxon>Flavobacteriaceae</taxon>
        <taxon>Robertkochia</taxon>
    </lineage>
</organism>
<evidence type="ECO:0000259" key="2">
    <source>
        <dbReference type="Pfam" id="PF16411"/>
    </source>
</evidence>
<accession>A0A4S3M4B2</accession>
<evidence type="ECO:0000259" key="1">
    <source>
        <dbReference type="Pfam" id="PF14292"/>
    </source>
</evidence>
<feature type="domain" description="Outer membrane protein SusF/SusE-like C-terminal" evidence="2">
    <location>
        <begin position="175"/>
        <end position="256"/>
    </location>
</feature>
<comment type="caution">
    <text evidence="3">The sequence shown here is derived from an EMBL/GenBank/DDBJ whole genome shotgun (WGS) entry which is preliminary data.</text>
</comment>
<dbReference type="Pfam" id="PF16411">
    <property type="entry name" value="SusF_SusE"/>
    <property type="match status" value="1"/>
</dbReference>